<dbReference type="PANTHER" id="PTHR30157:SF0">
    <property type="entry name" value="NADPH-DEPENDENT FERRIC-CHELATE REDUCTASE"/>
    <property type="match status" value="1"/>
</dbReference>
<dbReference type="Gene3D" id="3.40.50.80">
    <property type="entry name" value="Nucleotide-binding domain of ferredoxin-NADP reductase (FNR) module"/>
    <property type="match status" value="1"/>
</dbReference>
<evidence type="ECO:0000259" key="2">
    <source>
        <dbReference type="Pfam" id="PF08021"/>
    </source>
</evidence>
<dbReference type="Proteomes" id="UP000185478">
    <property type="component" value="Chromosome"/>
</dbReference>
<dbReference type="KEGG" id="caqu:CAQU_11875"/>
<dbReference type="InterPro" id="IPR039374">
    <property type="entry name" value="SIP_fam"/>
</dbReference>
<dbReference type="AlphaFoldDB" id="A0A1L7CID7"/>
<dbReference type="EMBL" id="CP009245">
    <property type="protein sequence ID" value="APT85621.1"/>
    <property type="molecule type" value="Genomic_DNA"/>
</dbReference>
<dbReference type="Pfam" id="PF08021">
    <property type="entry name" value="FAD_binding_9"/>
    <property type="match status" value="1"/>
</dbReference>
<dbReference type="STRING" id="1431546.CAQU_11875"/>
<dbReference type="InterPro" id="IPR013113">
    <property type="entry name" value="SIP_FAD-bd"/>
</dbReference>
<evidence type="ECO:0000259" key="1">
    <source>
        <dbReference type="Pfam" id="PF04954"/>
    </source>
</evidence>
<dbReference type="InterPro" id="IPR017938">
    <property type="entry name" value="Riboflavin_synthase-like_b-brl"/>
</dbReference>
<feature type="domain" description="Siderophore-interacting FAD-binding" evidence="2">
    <location>
        <begin position="10"/>
        <end position="121"/>
    </location>
</feature>
<dbReference type="Gene3D" id="2.40.30.10">
    <property type="entry name" value="Translation factors"/>
    <property type="match status" value="1"/>
</dbReference>
<dbReference type="InterPro" id="IPR039261">
    <property type="entry name" value="FNR_nucleotide-bd"/>
</dbReference>
<sequence>MGMRIVRCVVSSVEDVAPQIRRVWVDHEDLPVFERIADYSVKLLVPVCQAPLLREGELDGQWRMELLSSGTVEFRTYTVAECEPGRYALDCAVHPDPGVGTQWFMSARCGQDAWLAVPSGEDGIWAPFVSVAPPQCLCAVVDDTATMALRTIMREAEYPVRAVACVAGDTAEGYVEGVEFVRRRGPIGQYSDVVAHRFVEVVRAAVGADRPGVGVDESALDNPEMIGPYLWHVGSSSAGVHVFIAGESGFVKTVRRAVLAAGLVAREQVSFMGYWKA</sequence>
<evidence type="ECO:0000313" key="4">
    <source>
        <dbReference type="Proteomes" id="UP000185478"/>
    </source>
</evidence>
<protein>
    <recommendedName>
        <fullName evidence="5">FAD-binding FR-type domain-containing protein</fullName>
    </recommendedName>
</protein>
<evidence type="ECO:0000313" key="3">
    <source>
        <dbReference type="EMBL" id="APT85621.1"/>
    </source>
</evidence>
<evidence type="ECO:0008006" key="5">
    <source>
        <dbReference type="Google" id="ProtNLM"/>
    </source>
</evidence>
<dbReference type="Pfam" id="PF04954">
    <property type="entry name" value="SIP"/>
    <property type="match status" value="1"/>
</dbReference>
<dbReference type="CDD" id="cd06193">
    <property type="entry name" value="siderophore_interacting"/>
    <property type="match status" value="1"/>
</dbReference>
<proteinExistence type="predicted"/>
<dbReference type="OrthoDB" id="9814826at2"/>
<organism evidence="3 4">
    <name type="scientific">Corynebacterium aquilae DSM 44791</name>
    <dbReference type="NCBI Taxonomy" id="1431546"/>
    <lineage>
        <taxon>Bacteria</taxon>
        <taxon>Bacillati</taxon>
        <taxon>Actinomycetota</taxon>
        <taxon>Actinomycetes</taxon>
        <taxon>Mycobacteriales</taxon>
        <taxon>Corynebacteriaceae</taxon>
        <taxon>Corynebacterium</taxon>
    </lineage>
</organism>
<feature type="domain" description="SIP-like Rossmann fold" evidence="1">
    <location>
        <begin position="140"/>
        <end position="276"/>
    </location>
</feature>
<dbReference type="InterPro" id="IPR007037">
    <property type="entry name" value="SIP_rossman_dom"/>
</dbReference>
<name>A0A1L7CID7_9CORY</name>
<dbReference type="PANTHER" id="PTHR30157">
    <property type="entry name" value="FERRIC REDUCTASE, NADPH-DEPENDENT"/>
    <property type="match status" value="1"/>
</dbReference>
<reference evidence="3 4" key="1">
    <citation type="submission" date="2014-08" db="EMBL/GenBank/DDBJ databases">
        <title>Complete genome sequence of Corynebacterium aquilae S-613T(T) (=DSM 44791(T)), isolated from the choana of a healthy golden eagle.</title>
        <authorList>
            <person name="Ruckert C."/>
            <person name="Albersmeier A."/>
            <person name="Winkler A."/>
            <person name="Kalinowski J."/>
        </authorList>
    </citation>
    <scope>NUCLEOTIDE SEQUENCE [LARGE SCALE GENOMIC DNA]</scope>
    <source>
        <strain evidence="3 4">S-613</strain>
    </source>
</reference>
<gene>
    <name evidence="3" type="ORF">CAQU_11875</name>
</gene>
<keyword evidence="4" id="KW-1185">Reference proteome</keyword>
<dbReference type="SUPFAM" id="SSF63380">
    <property type="entry name" value="Riboflavin synthase domain-like"/>
    <property type="match status" value="1"/>
</dbReference>
<accession>A0A1L7CID7</accession>